<dbReference type="EMBL" id="CAFZ01000180">
    <property type="protein sequence ID" value="CCA72729.1"/>
    <property type="molecule type" value="Genomic_DNA"/>
</dbReference>
<dbReference type="OrthoDB" id="2447803at2759"/>
<dbReference type="InterPro" id="IPR032675">
    <property type="entry name" value="LRR_dom_sf"/>
</dbReference>
<reference evidence="1 2" key="1">
    <citation type="journal article" date="2011" name="PLoS Pathog.">
        <title>Endophytic Life Strategies Decoded by Genome and Transcriptome Analyses of the Mutualistic Root Symbiont Piriformospora indica.</title>
        <authorList>
            <person name="Zuccaro A."/>
            <person name="Lahrmann U."/>
            <person name="Guldener U."/>
            <person name="Langen G."/>
            <person name="Pfiffi S."/>
            <person name="Biedenkopf D."/>
            <person name="Wong P."/>
            <person name="Samans B."/>
            <person name="Grimm C."/>
            <person name="Basiewicz M."/>
            <person name="Murat C."/>
            <person name="Martin F."/>
            <person name="Kogel K.H."/>
        </authorList>
    </citation>
    <scope>NUCLEOTIDE SEQUENCE [LARGE SCALE GENOMIC DNA]</scope>
    <source>
        <strain evidence="1 2">DSM 11827</strain>
    </source>
</reference>
<organism evidence="1 2">
    <name type="scientific">Serendipita indica (strain DSM 11827)</name>
    <name type="common">Root endophyte fungus</name>
    <name type="synonym">Piriformospora indica</name>
    <dbReference type="NCBI Taxonomy" id="1109443"/>
    <lineage>
        <taxon>Eukaryota</taxon>
        <taxon>Fungi</taxon>
        <taxon>Dikarya</taxon>
        <taxon>Basidiomycota</taxon>
        <taxon>Agaricomycotina</taxon>
        <taxon>Agaricomycetes</taxon>
        <taxon>Sebacinales</taxon>
        <taxon>Serendipitaceae</taxon>
        <taxon>Serendipita</taxon>
    </lineage>
</organism>
<dbReference type="Gene3D" id="3.80.10.10">
    <property type="entry name" value="Ribonuclease Inhibitor"/>
    <property type="match status" value="1"/>
</dbReference>
<dbReference type="eggNOG" id="ENOG502RGR9">
    <property type="taxonomic scope" value="Eukaryota"/>
</dbReference>
<name>G4TN36_SERID</name>
<dbReference type="InParanoid" id="G4TN36"/>
<dbReference type="AlphaFoldDB" id="G4TN36"/>
<evidence type="ECO:0000313" key="2">
    <source>
        <dbReference type="Proteomes" id="UP000007148"/>
    </source>
</evidence>
<dbReference type="Proteomes" id="UP000007148">
    <property type="component" value="Unassembled WGS sequence"/>
</dbReference>
<dbReference type="PANTHER" id="PTHR38926:SF72">
    <property type="entry name" value="IM:7136021-RELATED"/>
    <property type="match status" value="1"/>
</dbReference>
<dbReference type="PANTHER" id="PTHR38926">
    <property type="entry name" value="F-BOX DOMAIN CONTAINING PROTEIN, EXPRESSED"/>
    <property type="match status" value="1"/>
</dbReference>
<comment type="caution">
    <text evidence="1">The sequence shown here is derived from an EMBL/GenBank/DDBJ whole genome shotgun (WGS) entry which is preliminary data.</text>
</comment>
<dbReference type="STRING" id="1109443.G4TN36"/>
<sequence length="630" mass="70965">MHQIFQTDEILRLIISHLANPQNRYTITSWSRGGPHTISTSVVTWSPPFLGTLPYQQVLPIGTLERRTVARLARVCRTWEEAALDALWREIPSVEPLFGLFPPSCLSGAHRHENVQFTRPLVPSDWVRFRYYAPRVQRITPLDARWTRWTVDFKAFLSLSHFHPGGPILPNLQQWAWDTQRGAGDIVGGMCFLSPSVTSIEVTLGHTTSADTLFGFLYNLPMRCPHLTSLALSYNDKDWPDWGLEATMTALQSIFSLLPKLTRLSLPFFMDQPTFITRVGSIPGLKELMSVCPDKLVGAFVDDDSDELDDETIAPESMLFHDLRSVTLQSTMNSCFRFLRRFVSKNIINMYITTLHLRSPTQLSECVAIIASSCPHLRVLHLQYTPAQHDMSFDTSWFKLNTLAPCGDLEELTIGHPRVAPWTDDEVLEAVRCWPRLRVLRLNPRPTRALFEPKLTLRTLWNLVKWCRRLEVVRFYVDTSEIPSLAELAQKDVGFETPDGSEPSSSAAVESEQMKKLALFSPVLASALASNSALGSGTDLGVAKIKGSNILTLLDFGHSQRCSESSTQELATYIATLCPYAQVQGSEQWREVATILKVNQATRLEDQKKIEALRKEVERLMALLGGSVKV</sequence>
<keyword evidence="2" id="KW-1185">Reference proteome</keyword>
<evidence type="ECO:0000313" key="1">
    <source>
        <dbReference type="EMBL" id="CCA72729.1"/>
    </source>
</evidence>
<gene>
    <name evidence="1" type="ORF">PIIN_06666</name>
</gene>
<evidence type="ECO:0008006" key="3">
    <source>
        <dbReference type="Google" id="ProtNLM"/>
    </source>
</evidence>
<protein>
    <recommendedName>
        <fullName evidence="3">F-box domain-containing protein</fullName>
    </recommendedName>
</protein>
<dbReference type="OMA" id="NDIAMSR"/>
<dbReference type="SUPFAM" id="SSF52047">
    <property type="entry name" value="RNI-like"/>
    <property type="match status" value="1"/>
</dbReference>
<accession>G4TN36</accession>
<dbReference type="HOGENOM" id="CLU_437528_0_0_1"/>
<proteinExistence type="predicted"/>